<dbReference type="KEGG" id="ddo:I597_2745"/>
<dbReference type="Pfam" id="PF02463">
    <property type="entry name" value="SMC_N"/>
    <property type="match status" value="1"/>
</dbReference>
<keyword evidence="10" id="KW-0175">Coiled coil</keyword>
<accession>A0A0A2H0P9</accession>
<evidence type="ECO:0000256" key="8">
    <source>
        <dbReference type="ARBA" id="ARBA00033408"/>
    </source>
</evidence>
<name>A0A0A2H0P9_9FLAO</name>
<keyword evidence="6" id="KW-0067">ATP-binding</keyword>
<protein>
    <recommendedName>
        <fullName evidence="3 9">DNA repair protein RecN</fullName>
    </recommendedName>
    <alternativeName>
        <fullName evidence="8 9">Recombination protein N</fullName>
    </alternativeName>
</protein>
<dbReference type="Proteomes" id="UP000030140">
    <property type="component" value="Unassembled WGS sequence"/>
</dbReference>
<dbReference type="GO" id="GO:0006281">
    <property type="term" value="P:DNA repair"/>
    <property type="evidence" value="ECO:0007669"/>
    <property type="project" value="UniProtKB-KW"/>
</dbReference>
<dbReference type="GO" id="GO:0043590">
    <property type="term" value="C:bacterial nucleoid"/>
    <property type="evidence" value="ECO:0007669"/>
    <property type="project" value="TreeGrafter"/>
</dbReference>
<evidence type="ECO:0000256" key="7">
    <source>
        <dbReference type="ARBA" id="ARBA00023204"/>
    </source>
</evidence>
<gene>
    <name evidence="12" type="ORF">NV36_04865</name>
</gene>
<evidence type="ECO:0000256" key="5">
    <source>
        <dbReference type="ARBA" id="ARBA00022763"/>
    </source>
</evidence>
<dbReference type="PIRSF" id="PIRSF003128">
    <property type="entry name" value="RecN"/>
    <property type="match status" value="1"/>
</dbReference>
<evidence type="ECO:0000256" key="3">
    <source>
        <dbReference type="ARBA" id="ARBA00021315"/>
    </source>
</evidence>
<evidence type="ECO:0000256" key="10">
    <source>
        <dbReference type="SAM" id="Coils"/>
    </source>
</evidence>
<feature type="domain" description="RecF/RecN/SMC N-terminal" evidence="11">
    <location>
        <begin position="2"/>
        <end position="508"/>
    </location>
</feature>
<dbReference type="PANTHER" id="PTHR11059">
    <property type="entry name" value="DNA REPAIR PROTEIN RECN"/>
    <property type="match status" value="1"/>
</dbReference>
<evidence type="ECO:0000256" key="1">
    <source>
        <dbReference type="ARBA" id="ARBA00003618"/>
    </source>
</evidence>
<dbReference type="GO" id="GO:0006310">
    <property type="term" value="P:DNA recombination"/>
    <property type="evidence" value="ECO:0007669"/>
    <property type="project" value="InterPro"/>
</dbReference>
<evidence type="ECO:0000256" key="9">
    <source>
        <dbReference type="PIRNR" id="PIRNR003128"/>
    </source>
</evidence>
<keyword evidence="5 9" id="KW-0227">DNA damage</keyword>
<dbReference type="NCBIfam" id="TIGR00634">
    <property type="entry name" value="recN"/>
    <property type="match status" value="1"/>
</dbReference>
<dbReference type="InterPro" id="IPR027417">
    <property type="entry name" value="P-loop_NTPase"/>
</dbReference>
<comment type="similarity">
    <text evidence="2 9">Belongs to the RecN family.</text>
</comment>
<reference evidence="12 13" key="1">
    <citation type="submission" date="2014-10" db="EMBL/GenBank/DDBJ databases">
        <title>Draft genome sequence of the proteorhodopsin-containing marine bacterium Dokdonia donghaensis.</title>
        <authorList>
            <person name="Gomez-Consarnau L."/>
            <person name="Gonzalez J.M."/>
            <person name="Riedel T."/>
            <person name="Jaenicke S."/>
            <person name="Wagner-Doebler I."/>
            <person name="Fuhrman J.A."/>
        </authorList>
    </citation>
    <scope>NUCLEOTIDE SEQUENCE [LARGE SCALE GENOMIC DNA]</scope>
    <source>
        <strain evidence="12 13">DSW-1</strain>
    </source>
</reference>
<comment type="caution">
    <text evidence="12">The sequence shown here is derived from an EMBL/GenBank/DDBJ whole genome shotgun (WGS) entry which is preliminary data.</text>
</comment>
<evidence type="ECO:0000256" key="2">
    <source>
        <dbReference type="ARBA" id="ARBA00009441"/>
    </source>
</evidence>
<evidence type="ECO:0000256" key="4">
    <source>
        <dbReference type="ARBA" id="ARBA00022741"/>
    </source>
</evidence>
<dbReference type="OrthoDB" id="9806954at2"/>
<dbReference type="InterPro" id="IPR004604">
    <property type="entry name" value="DNA_recomb/repair_RecN"/>
</dbReference>
<comment type="function">
    <text evidence="1 9">May be involved in recombinational repair of damaged DNA.</text>
</comment>
<dbReference type="PATRIC" id="fig|1300343.5.peg.2786"/>
<dbReference type="RefSeq" id="WP_035325234.1">
    <property type="nucleotide sequence ID" value="NZ_CP015125.1"/>
</dbReference>
<dbReference type="Gene3D" id="3.40.50.300">
    <property type="entry name" value="P-loop containing nucleotide triphosphate hydrolases"/>
    <property type="match status" value="2"/>
</dbReference>
<proteinExistence type="inferred from homology"/>
<evidence type="ECO:0000313" key="13">
    <source>
        <dbReference type="Proteomes" id="UP000030140"/>
    </source>
</evidence>
<dbReference type="NCBIfam" id="NF008121">
    <property type="entry name" value="PRK10869.1"/>
    <property type="match status" value="1"/>
</dbReference>
<keyword evidence="13" id="KW-1185">Reference proteome</keyword>
<dbReference type="PANTHER" id="PTHR11059:SF0">
    <property type="entry name" value="DNA REPAIR PROTEIN RECN"/>
    <property type="match status" value="1"/>
</dbReference>
<dbReference type="CDD" id="cd03241">
    <property type="entry name" value="ABC_RecN"/>
    <property type="match status" value="2"/>
</dbReference>
<dbReference type="AlphaFoldDB" id="A0A0A2H0P9"/>
<evidence type="ECO:0000256" key="6">
    <source>
        <dbReference type="ARBA" id="ARBA00022840"/>
    </source>
</evidence>
<dbReference type="GO" id="GO:0005524">
    <property type="term" value="F:ATP binding"/>
    <property type="evidence" value="ECO:0007669"/>
    <property type="project" value="UniProtKB-KW"/>
</dbReference>
<keyword evidence="4" id="KW-0547">Nucleotide-binding</keyword>
<dbReference type="SUPFAM" id="SSF52540">
    <property type="entry name" value="P-loop containing nucleoside triphosphate hydrolases"/>
    <property type="match status" value="1"/>
</dbReference>
<evidence type="ECO:0000259" key="11">
    <source>
        <dbReference type="Pfam" id="PF02463"/>
    </source>
</evidence>
<sequence length="550" mass="60368">MLTSLSIKNYALIQSVQLQFDKGFTVITGETGAGKSILLGALGLITGKRADMSSAGDASQKCVVEGVFAISDYHLKTFFKANDLDYDASTIIRREILPSGKSRAFINDTPVTLAQLSTLGARLVDIHSQNKTLQVVENDFQFEMIDTFSNSVALLKKYRTAYTQWKASKAALVELLEKKKQAQLEYDYQSFLFTELDEAALRVGEYTEIEEELNTLSNADEIMQQLATAAQNISLDETGAIDQLAAARAALGRLNSYGAQYTELYERLNSTLLELEDIGEVLSQVSDNVDADPLTLERLNTRMQLLHSLIKKHQVASVEELIEIRDRLDNDLQDIAGVDDKIEALEAQIQLEKETAFALASQLHKDRAAAIPHLTSLVQKLLVELGMPNAQFAVQLDSQDTLTATGTDSLEFLFSANKGSDLKPLGKGASGGELSRVMLALKSVLSKHKQLPTLIFDEIDTGVSGEIAVKMGAILKKMGRTMQLVSITHLPQIAGQGASHFKVYKKDTNERTQTYIERLDEDERIVEIAAMLGGGQHSDAAIAHAKNLLN</sequence>
<keyword evidence="7 9" id="KW-0234">DNA repair</keyword>
<dbReference type="GO" id="GO:0009432">
    <property type="term" value="P:SOS response"/>
    <property type="evidence" value="ECO:0007669"/>
    <property type="project" value="TreeGrafter"/>
</dbReference>
<dbReference type="EMBL" id="JSAQ01000001">
    <property type="protein sequence ID" value="KGO06230.1"/>
    <property type="molecule type" value="Genomic_DNA"/>
</dbReference>
<feature type="coiled-coil region" evidence="10">
    <location>
        <begin position="328"/>
        <end position="355"/>
    </location>
</feature>
<evidence type="ECO:0000313" key="12">
    <source>
        <dbReference type="EMBL" id="KGO06230.1"/>
    </source>
</evidence>
<organism evidence="12 13">
    <name type="scientific">Dokdonia donghaensis DSW-1</name>
    <dbReference type="NCBI Taxonomy" id="1300343"/>
    <lineage>
        <taxon>Bacteria</taxon>
        <taxon>Pseudomonadati</taxon>
        <taxon>Bacteroidota</taxon>
        <taxon>Flavobacteriia</taxon>
        <taxon>Flavobacteriales</taxon>
        <taxon>Flavobacteriaceae</taxon>
        <taxon>Dokdonia</taxon>
    </lineage>
</organism>
<dbReference type="InterPro" id="IPR003395">
    <property type="entry name" value="RecF/RecN/SMC_N"/>
</dbReference>